<gene>
    <name evidence="1" type="ORF">CWI36_0533p0010</name>
</gene>
<dbReference type="Proteomes" id="UP000291404">
    <property type="component" value="Unassembled WGS sequence"/>
</dbReference>
<dbReference type="VEuPathDB" id="MicrosporidiaDB:CWI39_0138p0010"/>
<evidence type="ECO:0000313" key="2">
    <source>
        <dbReference type="Proteomes" id="UP000291404"/>
    </source>
</evidence>
<dbReference type="EMBL" id="PITI01000533">
    <property type="protein sequence ID" value="TBU06008.1"/>
    <property type="molecule type" value="Genomic_DNA"/>
</dbReference>
<dbReference type="AlphaFoldDB" id="A0A4Q9LDL1"/>
<organism evidence="1 2">
    <name type="scientific">Hamiltosporidium magnivora</name>
    <dbReference type="NCBI Taxonomy" id="148818"/>
    <lineage>
        <taxon>Eukaryota</taxon>
        <taxon>Fungi</taxon>
        <taxon>Fungi incertae sedis</taxon>
        <taxon>Microsporidia</taxon>
        <taxon>Dubosqiidae</taxon>
        <taxon>Hamiltosporidium</taxon>
    </lineage>
</organism>
<keyword evidence="2" id="KW-1185">Reference proteome</keyword>
<sequence>MLFFGQPDFNNQLSESIIVENEASTIVHAIYIDPDIVLVEENAAYTQWSLEIGSYVHEEFTETLTTVIADDLASDRKIRSDIAKHLKNHRERIIESNNSNKLKRDLSIRDQVLIKKKTSI</sequence>
<dbReference type="STRING" id="148818.A0A4Q9LDL1"/>
<accession>A0A4Q9LDL1</accession>
<dbReference type="VEuPathDB" id="MicrosporidiaDB:CWI36_0533p0010"/>
<evidence type="ECO:0000313" key="1">
    <source>
        <dbReference type="EMBL" id="TBU06008.1"/>
    </source>
</evidence>
<comment type="caution">
    <text evidence="1">The sequence shown here is derived from an EMBL/GenBank/DDBJ whole genome shotgun (WGS) entry which is preliminary data.</text>
</comment>
<reference evidence="1 2" key="1">
    <citation type="submission" date="2017-12" db="EMBL/GenBank/DDBJ databases">
        <authorList>
            <person name="Pombert J.-F."/>
            <person name="Haag K.L."/>
            <person name="Ebert D."/>
        </authorList>
    </citation>
    <scope>NUCLEOTIDE SEQUENCE [LARGE SCALE GENOMIC DNA]</scope>
    <source>
        <strain evidence="1">BE-OM-2</strain>
    </source>
</reference>
<protein>
    <submittedName>
        <fullName evidence="1">Uncharacterized protein</fullName>
    </submittedName>
</protein>
<proteinExistence type="predicted"/>
<name>A0A4Q9LDL1_9MICR</name>